<name>A0A0A9B3N6_ARUDO</name>
<protein>
    <submittedName>
        <fullName evidence="1">Uncharacterized protein</fullName>
    </submittedName>
</protein>
<reference evidence="1" key="2">
    <citation type="journal article" date="2015" name="Data Brief">
        <title>Shoot transcriptome of the giant reed, Arundo donax.</title>
        <authorList>
            <person name="Barrero R.A."/>
            <person name="Guerrero F.D."/>
            <person name="Moolhuijzen P."/>
            <person name="Goolsby J.A."/>
            <person name="Tidwell J."/>
            <person name="Bellgard S.E."/>
            <person name="Bellgard M.I."/>
        </authorList>
    </citation>
    <scope>NUCLEOTIDE SEQUENCE</scope>
    <source>
        <tissue evidence="1">Shoot tissue taken approximately 20 cm above the soil surface</tissue>
    </source>
</reference>
<dbReference type="EMBL" id="GBRH01242110">
    <property type="protein sequence ID" value="JAD55785.1"/>
    <property type="molecule type" value="Transcribed_RNA"/>
</dbReference>
<proteinExistence type="predicted"/>
<organism evidence="1">
    <name type="scientific">Arundo donax</name>
    <name type="common">Giant reed</name>
    <name type="synonym">Donax arundinaceus</name>
    <dbReference type="NCBI Taxonomy" id="35708"/>
    <lineage>
        <taxon>Eukaryota</taxon>
        <taxon>Viridiplantae</taxon>
        <taxon>Streptophyta</taxon>
        <taxon>Embryophyta</taxon>
        <taxon>Tracheophyta</taxon>
        <taxon>Spermatophyta</taxon>
        <taxon>Magnoliopsida</taxon>
        <taxon>Liliopsida</taxon>
        <taxon>Poales</taxon>
        <taxon>Poaceae</taxon>
        <taxon>PACMAD clade</taxon>
        <taxon>Arundinoideae</taxon>
        <taxon>Arundineae</taxon>
        <taxon>Arundo</taxon>
    </lineage>
</organism>
<dbReference type="AlphaFoldDB" id="A0A0A9B3N6"/>
<sequence length="47" mass="5472">MRASVFFPSMLCNRIKLNSASEFLKLVRSQVYYRDSSTINLSRPLEC</sequence>
<accession>A0A0A9B3N6</accession>
<reference evidence="1" key="1">
    <citation type="submission" date="2014-09" db="EMBL/GenBank/DDBJ databases">
        <authorList>
            <person name="Magalhaes I.L.F."/>
            <person name="Oliveira U."/>
            <person name="Santos F.R."/>
            <person name="Vidigal T.H.D.A."/>
            <person name="Brescovit A.D."/>
            <person name="Santos A.J."/>
        </authorList>
    </citation>
    <scope>NUCLEOTIDE SEQUENCE</scope>
    <source>
        <tissue evidence="1">Shoot tissue taken approximately 20 cm above the soil surface</tissue>
    </source>
</reference>
<evidence type="ECO:0000313" key="1">
    <source>
        <dbReference type="EMBL" id="JAD55785.1"/>
    </source>
</evidence>